<evidence type="ECO:0000313" key="2">
    <source>
        <dbReference type="Proteomes" id="UP000541444"/>
    </source>
</evidence>
<organism evidence="1 2">
    <name type="scientific">Kingdonia uniflora</name>
    <dbReference type="NCBI Taxonomy" id="39325"/>
    <lineage>
        <taxon>Eukaryota</taxon>
        <taxon>Viridiplantae</taxon>
        <taxon>Streptophyta</taxon>
        <taxon>Embryophyta</taxon>
        <taxon>Tracheophyta</taxon>
        <taxon>Spermatophyta</taxon>
        <taxon>Magnoliopsida</taxon>
        <taxon>Ranunculales</taxon>
        <taxon>Circaeasteraceae</taxon>
        <taxon>Kingdonia</taxon>
    </lineage>
</organism>
<gene>
    <name evidence="1" type="ORF">GIB67_015801</name>
</gene>
<dbReference type="AlphaFoldDB" id="A0A7J7NUL1"/>
<keyword evidence="2" id="KW-1185">Reference proteome</keyword>
<evidence type="ECO:0000313" key="1">
    <source>
        <dbReference type="EMBL" id="KAF6170849.1"/>
    </source>
</evidence>
<dbReference type="SUPFAM" id="SSF56112">
    <property type="entry name" value="Protein kinase-like (PK-like)"/>
    <property type="match status" value="1"/>
</dbReference>
<accession>A0A7J7NUL1</accession>
<name>A0A7J7NUL1_9MAGN</name>
<sequence length="198" mass="22048">MGNFCIRPPVVQSDDQERKKVKNKTNPFSVDYGLNNGGGGVKFSALSDSTGKDIGISYELGQELQISCHIHGLIHQDLNPENFLIVNKTELTALKGFDFGFQYSLNLDNVMKFCTMKDAFGHVAKKQRLSSSKSQEVIDHITRELNELALVKIQSVAVDKEAILSNLSSKLNMMSLLNQIEGQQRDFDAGLSKLVKHF</sequence>
<reference evidence="1 2" key="1">
    <citation type="journal article" date="2020" name="IScience">
        <title>Genome Sequencing of the Endangered Kingdonia uniflora (Circaeasteraceae, Ranunculales) Reveals Potential Mechanisms of Evolutionary Specialization.</title>
        <authorList>
            <person name="Sun Y."/>
            <person name="Deng T."/>
            <person name="Zhang A."/>
            <person name="Moore M.J."/>
            <person name="Landis J.B."/>
            <person name="Lin N."/>
            <person name="Zhang H."/>
            <person name="Zhang X."/>
            <person name="Huang J."/>
            <person name="Zhang X."/>
            <person name="Sun H."/>
            <person name="Wang H."/>
        </authorList>
    </citation>
    <scope>NUCLEOTIDE SEQUENCE [LARGE SCALE GENOMIC DNA]</scope>
    <source>
        <strain evidence="1">TB1705</strain>
        <tissue evidence="1">Leaf</tissue>
    </source>
</reference>
<evidence type="ECO:0008006" key="3">
    <source>
        <dbReference type="Google" id="ProtNLM"/>
    </source>
</evidence>
<protein>
    <recommendedName>
        <fullName evidence="3">Protein kinase domain-containing protein</fullName>
    </recommendedName>
</protein>
<proteinExistence type="predicted"/>
<dbReference type="Gene3D" id="1.10.510.10">
    <property type="entry name" value="Transferase(Phosphotransferase) domain 1"/>
    <property type="match status" value="1"/>
</dbReference>
<dbReference type="InterPro" id="IPR011009">
    <property type="entry name" value="Kinase-like_dom_sf"/>
</dbReference>
<comment type="caution">
    <text evidence="1">The sequence shown here is derived from an EMBL/GenBank/DDBJ whole genome shotgun (WGS) entry which is preliminary data.</text>
</comment>
<dbReference type="Proteomes" id="UP000541444">
    <property type="component" value="Unassembled WGS sequence"/>
</dbReference>
<dbReference type="EMBL" id="JACGCM010000560">
    <property type="protein sequence ID" value="KAF6170849.1"/>
    <property type="molecule type" value="Genomic_DNA"/>
</dbReference>